<feature type="modified residue" description="4-aspartylphosphate" evidence="2">
    <location>
        <position position="121"/>
    </location>
</feature>
<evidence type="ECO:0000259" key="3">
    <source>
        <dbReference type="PROSITE" id="PS50110"/>
    </source>
</evidence>
<dbReference type="InterPro" id="IPR009061">
    <property type="entry name" value="DNA-bd_dom_put_sf"/>
</dbReference>
<dbReference type="SUPFAM" id="SSF46955">
    <property type="entry name" value="Putative DNA-binding domain"/>
    <property type="match status" value="1"/>
</dbReference>
<dbReference type="RefSeq" id="WP_274152733.1">
    <property type="nucleotide sequence ID" value="NZ_CP117812.1"/>
</dbReference>
<dbReference type="EMBL" id="CP117812">
    <property type="protein sequence ID" value="WDE98006.1"/>
    <property type="molecule type" value="Genomic_DNA"/>
</dbReference>
<dbReference type="Proteomes" id="UP001214250">
    <property type="component" value="Chromosome 2"/>
</dbReference>
<organism evidence="4 5">
    <name type="scientific">Lentisphaera profundi</name>
    <dbReference type="NCBI Taxonomy" id="1658616"/>
    <lineage>
        <taxon>Bacteria</taxon>
        <taxon>Pseudomonadati</taxon>
        <taxon>Lentisphaerota</taxon>
        <taxon>Lentisphaeria</taxon>
        <taxon>Lentisphaerales</taxon>
        <taxon>Lentisphaeraceae</taxon>
        <taxon>Lentisphaera</taxon>
    </lineage>
</organism>
<keyword evidence="1 2" id="KW-0597">Phosphoprotein</keyword>
<dbReference type="CDD" id="cd04762">
    <property type="entry name" value="HTH_MerR-trunc"/>
    <property type="match status" value="1"/>
</dbReference>
<dbReference type="InterPro" id="IPR001789">
    <property type="entry name" value="Sig_transdc_resp-reg_receiver"/>
</dbReference>
<dbReference type="Gene3D" id="1.10.1660.10">
    <property type="match status" value="1"/>
</dbReference>
<keyword evidence="5" id="KW-1185">Reference proteome</keyword>
<feature type="domain" description="Response regulatory" evidence="3">
    <location>
        <begin position="71"/>
        <end position="186"/>
    </location>
</feature>
<dbReference type="InterPro" id="IPR011006">
    <property type="entry name" value="CheY-like_superfamily"/>
</dbReference>
<gene>
    <name evidence="4" type="ORF">PQO03_19455</name>
</gene>
<dbReference type="Gene3D" id="3.40.50.2300">
    <property type="match status" value="1"/>
</dbReference>
<dbReference type="PANTHER" id="PTHR44591">
    <property type="entry name" value="STRESS RESPONSE REGULATOR PROTEIN 1"/>
    <property type="match status" value="1"/>
</dbReference>
<proteinExistence type="predicted"/>
<dbReference type="InterPro" id="IPR050595">
    <property type="entry name" value="Bact_response_regulator"/>
</dbReference>
<dbReference type="CDD" id="cd00156">
    <property type="entry name" value="REC"/>
    <property type="match status" value="1"/>
</dbReference>
<accession>A0ABY7VZ00</accession>
<dbReference type="InterPro" id="IPR041657">
    <property type="entry name" value="HTH_17"/>
</dbReference>
<dbReference type="Pfam" id="PF12728">
    <property type="entry name" value="HTH_17"/>
    <property type="match status" value="1"/>
</dbReference>
<dbReference type="InterPro" id="IPR010093">
    <property type="entry name" value="SinI_DNA-bd"/>
</dbReference>
<sequence length="187" mass="21156">MKKHALTTNEAAGLLGFARTSVINWVEKGELKSFLTPGGHRRFEMEDIQAFATKRGIQLDSEESSKADTNRVLVVDDDKDFRQFSLETLELAGNFEVKEAVNGIEAALITGSWKPNIILLDLHMPQMDGYEFIEQLRRDEQFKDTKIIVLTAYADEETRAKVGDVHDLICKPIGIKDFVNKLRDVSK</sequence>
<name>A0ABY7VZ00_9BACT</name>
<dbReference type="SUPFAM" id="SSF52172">
    <property type="entry name" value="CheY-like"/>
    <property type="match status" value="1"/>
</dbReference>
<dbReference type="Pfam" id="PF00072">
    <property type="entry name" value="Response_reg"/>
    <property type="match status" value="1"/>
</dbReference>
<evidence type="ECO:0000256" key="2">
    <source>
        <dbReference type="PROSITE-ProRule" id="PRU00169"/>
    </source>
</evidence>
<evidence type="ECO:0000313" key="4">
    <source>
        <dbReference type="EMBL" id="WDE98006.1"/>
    </source>
</evidence>
<dbReference type="PROSITE" id="PS50110">
    <property type="entry name" value="RESPONSE_REGULATORY"/>
    <property type="match status" value="1"/>
</dbReference>
<dbReference type="SMART" id="SM00448">
    <property type="entry name" value="REC"/>
    <property type="match status" value="1"/>
</dbReference>
<dbReference type="NCBIfam" id="TIGR01764">
    <property type="entry name" value="excise"/>
    <property type="match status" value="1"/>
</dbReference>
<protein>
    <submittedName>
        <fullName evidence="4">Response regulator</fullName>
    </submittedName>
</protein>
<evidence type="ECO:0000313" key="5">
    <source>
        <dbReference type="Proteomes" id="UP001214250"/>
    </source>
</evidence>
<evidence type="ECO:0000256" key="1">
    <source>
        <dbReference type="ARBA" id="ARBA00022553"/>
    </source>
</evidence>
<dbReference type="PANTHER" id="PTHR44591:SF3">
    <property type="entry name" value="RESPONSE REGULATORY DOMAIN-CONTAINING PROTEIN"/>
    <property type="match status" value="1"/>
</dbReference>
<reference evidence="4 5" key="1">
    <citation type="submission" date="2023-02" db="EMBL/GenBank/DDBJ databases">
        <title>Genome sequence of Lentisphaera profundi SAORIC-696.</title>
        <authorList>
            <person name="Kim e."/>
            <person name="Cho J.-C."/>
            <person name="Choi A."/>
            <person name="Kang I."/>
        </authorList>
    </citation>
    <scope>NUCLEOTIDE SEQUENCE [LARGE SCALE GENOMIC DNA]</scope>
    <source>
        <strain evidence="4 5">SAORIC-696</strain>
    </source>
</reference>